<dbReference type="GO" id="GO:0032259">
    <property type="term" value="P:methylation"/>
    <property type="evidence" value="ECO:0007669"/>
    <property type="project" value="UniProtKB-KW"/>
</dbReference>
<accession>A0A7M3S9D9</accession>
<organism evidence="3 4">
    <name type="scientific">Anaerocolumna chitinilytica</name>
    <dbReference type="NCBI Taxonomy" id="1727145"/>
    <lineage>
        <taxon>Bacteria</taxon>
        <taxon>Bacillati</taxon>
        <taxon>Bacillota</taxon>
        <taxon>Clostridia</taxon>
        <taxon>Lachnospirales</taxon>
        <taxon>Lachnospiraceae</taxon>
        <taxon>Anaerocolumna</taxon>
    </lineage>
</organism>
<dbReference type="InterPro" id="IPR029063">
    <property type="entry name" value="SAM-dependent_MTases_sf"/>
</dbReference>
<sequence length="411" mass="46253">MSVSAIKCCRVCDNHNMELVLDLGIQELTGVFPKNKDEKITEGPLQLLFCPKCGLLQLAHSYELGEMYGENYGYRSGLNQSMVAHLSSKAKRLSSQYGLIAGDIVLDIGSNDGTTLNAYSVQGLTKIGMDPTGVKFNQYYKPDVRLISDFFSADKFLEESENKRAKVVTSISMFYDLESPIAFAEEVERVLADDGVWHLEQSYMPTMLRQNAYDTVCHEHLEYYSLTVIKYIVERVGMRIIDVSMNDINGGSFAVTVSKTGSMHKSNDVLINWVLNQEANLKLNMVVSYLKFAERVKSHKDAFSYMLNDFVRKGASIYGYGASTKGNVILQYCGITENEITAIAEINPDKYGAFTPKTLIPIQSEVEVKKLKPDFLVVFPWHFRNNILAKESEYINNGGKFIFPLPFIEVV</sequence>
<feature type="domain" description="Methyltransferase putative zinc binding" evidence="1">
    <location>
        <begin position="9"/>
        <end position="68"/>
    </location>
</feature>
<dbReference type="InterPro" id="IPR038576">
    <property type="entry name" value="Methyltransf_Zn-bd_dom_put_sf"/>
</dbReference>
<dbReference type="Proteomes" id="UP000515703">
    <property type="component" value="Chromosome"/>
</dbReference>
<dbReference type="SUPFAM" id="SSF53335">
    <property type="entry name" value="S-adenosyl-L-methionine-dependent methyltransferases"/>
    <property type="match status" value="1"/>
</dbReference>
<protein>
    <submittedName>
        <fullName evidence="3">Methyltransferase</fullName>
    </submittedName>
</protein>
<dbReference type="Pfam" id="PF13489">
    <property type="entry name" value="Methyltransf_23"/>
    <property type="match status" value="1"/>
</dbReference>
<dbReference type="Gene3D" id="3.40.50.150">
    <property type="entry name" value="Vaccinia Virus protein VP39"/>
    <property type="match status" value="1"/>
</dbReference>
<dbReference type="EMBL" id="AP023368">
    <property type="protein sequence ID" value="BCK01207.1"/>
    <property type="molecule type" value="Genomic_DNA"/>
</dbReference>
<name>A0A7M3S9D9_9FIRM</name>
<dbReference type="Gene3D" id="3.40.50.720">
    <property type="entry name" value="NAD(P)-binding Rossmann-like Domain"/>
    <property type="match status" value="1"/>
</dbReference>
<evidence type="ECO:0000313" key="4">
    <source>
        <dbReference type="Proteomes" id="UP000515703"/>
    </source>
</evidence>
<dbReference type="Gene3D" id="6.20.50.110">
    <property type="entry name" value="Methyltransferase, zinc-binding domain"/>
    <property type="match status" value="1"/>
</dbReference>
<dbReference type="Pfam" id="PF08421">
    <property type="entry name" value="Methyltransf_13"/>
    <property type="match status" value="1"/>
</dbReference>
<dbReference type="KEGG" id="acht:bsdcttw_42470"/>
<reference evidence="3 4" key="2">
    <citation type="submission" date="2020-08" db="EMBL/GenBank/DDBJ databases">
        <authorList>
            <person name="Ueki A."/>
            <person name="Tonouchi A."/>
        </authorList>
    </citation>
    <scope>NUCLEOTIDE SEQUENCE [LARGE SCALE GENOMIC DNA]</scope>
    <source>
        <strain evidence="3 4">CTTW</strain>
    </source>
</reference>
<reference evidence="3 4" key="1">
    <citation type="submission" date="2020-08" db="EMBL/GenBank/DDBJ databases">
        <title>Draft genome sequencing of an Anaerocolumna strain isolated from anoxic soil subjected to BSD treatment.</title>
        <authorList>
            <person name="Uek A."/>
            <person name="Tonouchi A."/>
        </authorList>
    </citation>
    <scope>NUCLEOTIDE SEQUENCE [LARGE SCALE GENOMIC DNA]</scope>
    <source>
        <strain evidence="3 4">CTTW</strain>
    </source>
</reference>
<keyword evidence="3" id="KW-0808">Transferase</keyword>
<dbReference type="InterPro" id="IPR013691">
    <property type="entry name" value="MeTrfase_14"/>
</dbReference>
<keyword evidence="4" id="KW-1185">Reference proteome</keyword>
<dbReference type="InterPro" id="IPR013630">
    <property type="entry name" value="Methyltransf_Zn-bd_dom_put"/>
</dbReference>
<feature type="domain" description="C-methyltransferase" evidence="2">
    <location>
        <begin position="248"/>
        <end position="406"/>
    </location>
</feature>
<evidence type="ECO:0000259" key="1">
    <source>
        <dbReference type="Pfam" id="PF08421"/>
    </source>
</evidence>
<gene>
    <name evidence="3" type="ORF">bsdcttw_42470</name>
</gene>
<dbReference type="GO" id="GO:0008168">
    <property type="term" value="F:methyltransferase activity"/>
    <property type="evidence" value="ECO:0007669"/>
    <property type="project" value="UniProtKB-KW"/>
</dbReference>
<proteinExistence type="predicted"/>
<evidence type="ECO:0000313" key="3">
    <source>
        <dbReference type="EMBL" id="BCK01207.1"/>
    </source>
</evidence>
<dbReference type="AlphaFoldDB" id="A0A7M3S9D9"/>
<dbReference type="RefSeq" id="WP_185256802.1">
    <property type="nucleotide sequence ID" value="NZ_AP023368.1"/>
</dbReference>
<keyword evidence="3" id="KW-0489">Methyltransferase</keyword>
<evidence type="ECO:0000259" key="2">
    <source>
        <dbReference type="Pfam" id="PF08484"/>
    </source>
</evidence>
<dbReference type="Pfam" id="PF08484">
    <property type="entry name" value="Methyltransf_14"/>
    <property type="match status" value="1"/>
</dbReference>